<dbReference type="EMBL" id="MIJY01000034">
    <property type="protein sequence ID" value="OEG12229.1"/>
    <property type="molecule type" value="Genomic_DNA"/>
</dbReference>
<dbReference type="GO" id="GO:0042626">
    <property type="term" value="F:ATPase-coupled transmembrane transporter activity"/>
    <property type="evidence" value="ECO:0007669"/>
    <property type="project" value="TreeGrafter"/>
</dbReference>
<comment type="subcellular location">
    <subcellularLocation>
        <location evidence="1">Cell membrane</location>
        <topology evidence="1">Peripheral membrane protein</topology>
    </subcellularLocation>
</comment>
<keyword evidence="7" id="KW-0067">ATP-binding</keyword>
<dbReference type="AlphaFoldDB" id="A0A1E5GHS1"/>
<gene>
    <name evidence="12" type="ORF">BCR25_06695</name>
</gene>
<dbReference type="Gene3D" id="3.40.50.300">
    <property type="entry name" value="P-loop containing nucleotide triphosphate hydrolases"/>
    <property type="match status" value="2"/>
</dbReference>
<dbReference type="PATRIC" id="fig|332950.4.peg.2914"/>
<dbReference type="InterPro" id="IPR050095">
    <property type="entry name" value="ECF_ABC_transporter_ATP-bd"/>
</dbReference>
<reference evidence="13" key="1">
    <citation type="submission" date="2016-09" db="EMBL/GenBank/DDBJ databases">
        <authorList>
            <person name="Gulvik C.A."/>
        </authorList>
    </citation>
    <scope>NUCLEOTIDE SEQUENCE [LARGE SCALE GENOMIC DNA]</scope>
    <source>
        <strain evidence="13">LMG 8895</strain>
    </source>
</reference>
<dbReference type="InterPro" id="IPR015856">
    <property type="entry name" value="ABC_transpr_CbiO/EcfA_su"/>
</dbReference>
<keyword evidence="5" id="KW-0677">Repeat</keyword>
<dbReference type="Proteomes" id="UP000095094">
    <property type="component" value="Unassembled WGS sequence"/>
</dbReference>
<dbReference type="GO" id="GO:0005524">
    <property type="term" value="F:ATP binding"/>
    <property type="evidence" value="ECO:0007669"/>
    <property type="project" value="UniProtKB-KW"/>
</dbReference>
<dbReference type="PANTHER" id="PTHR43553:SF23">
    <property type="entry name" value="ABC TRANSPORTER ATP-BINDING COMPONENT"/>
    <property type="match status" value="1"/>
</dbReference>
<dbReference type="SMART" id="SM00382">
    <property type="entry name" value="AAA"/>
    <property type="match status" value="2"/>
</dbReference>
<evidence type="ECO:0000256" key="1">
    <source>
        <dbReference type="ARBA" id="ARBA00004202"/>
    </source>
</evidence>
<dbReference type="InterPro" id="IPR003439">
    <property type="entry name" value="ABC_transporter-like_ATP-bd"/>
</dbReference>
<evidence type="ECO:0000313" key="13">
    <source>
        <dbReference type="Proteomes" id="UP000095094"/>
    </source>
</evidence>
<feature type="domain" description="ABC transporter" evidence="11">
    <location>
        <begin position="263"/>
        <end position="477"/>
    </location>
</feature>
<evidence type="ECO:0000313" key="12">
    <source>
        <dbReference type="EMBL" id="OEG12229.1"/>
    </source>
</evidence>
<keyword evidence="8" id="KW-1278">Translocase</keyword>
<comment type="similarity">
    <text evidence="2">Belongs to the ABC transporter superfamily.</text>
</comment>
<dbReference type="SUPFAM" id="SSF52540">
    <property type="entry name" value="P-loop containing nucleoside triphosphate hydrolases"/>
    <property type="match status" value="2"/>
</dbReference>
<keyword evidence="13" id="KW-1185">Reference proteome</keyword>
<organism evidence="12 13">
    <name type="scientific">Enterococcus termitis</name>
    <dbReference type="NCBI Taxonomy" id="332950"/>
    <lineage>
        <taxon>Bacteria</taxon>
        <taxon>Bacillati</taxon>
        <taxon>Bacillota</taxon>
        <taxon>Bacilli</taxon>
        <taxon>Lactobacillales</taxon>
        <taxon>Enterococcaceae</taxon>
        <taxon>Enterococcus</taxon>
    </lineage>
</organism>
<dbReference type="InterPro" id="IPR003593">
    <property type="entry name" value="AAA+_ATPase"/>
</dbReference>
<keyword evidence="4" id="KW-1003">Cell membrane</keyword>
<keyword evidence="6" id="KW-0547">Nucleotide-binding</keyword>
<evidence type="ECO:0000256" key="8">
    <source>
        <dbReference type="ARBA" id="ARBA00022967"/>
    </source>
</evidence>
<name>A0A1E5GHS1_9ENTE</name>
<evidence type="ECO:0000256" key="3">
    <source>
        <dbReference type="ARBA" id="ARBA00022448"/>
    </source>
</evidence>
<dbReference type="Pfam" id="PF00005">
    <property type="entry name" value="ABC_tran"/>
    <property type="match status" value="2"/>
</dbReference>
<dbReference type="RefSeq" id="WP_069663934.1">
    <property type="nucleotide sequence ID" value="NZ_JBHUJJ010000001.1"/>
</dbReference>
<comment type="function">
    <text evidence="10">Probably part of an ABC transporter complex. Responsible for energy coupling to the transport system.</text>
</comment>
<feature type="domain" description="ABC transporter" evidence="11">
    <location>
        <begin position="2"/>
        <end position="240"/>
    </location>
</feature>
<keyword evidence="9" id="KW-0472">Membrane</keyword>
<evidence type="ECO:0000256" key="5">
    <source>
        <dbReference type="ARBA" id="ARBA00022737"/>
    </source>
</evidence>
<dbReference type="PROSITE" id="PS50893">
    <property type="entry name" value="ABC_TRANSPORTER_2"/>
    <property type="match status" value="2"/>
</dbReference>
<dbReference type="InterPro" id="IPR027417">
    <property type="entry name" value="P-loop_NTPase"/>
</dbReference>
<evidence type="ECO:0000256" key="6">
    <source>
        <dbReference type="ARBA" id="ARBA00022741"/>
    </source>
</evidence>
<accession>A0A1E5GHS1</accession>
<proteinExistence type="inferred from homology"/>
<dbReference type="CDD" id="cd03225">
    <property type="entry name" value="ABC_cobalt_CbiO_domain1"/>
    <property type="match status" value="1"/>
</dbReference>
<comment type="caution">
    <text evidence="12">The sequence shown here is derived from an EMBL/GenBank/DDBJ whole genome shotgun (WGS) entry which is preliminary data.</text>
</comment>
<evidence type="ECO:0000256" key="10">
    <source>
        <dbReference type="ARBA" id="ARBA00025157"/>
    </source>
</evidence>
<dbReference type="PANTHER" id="PTHR43553">
    <property type="entry name" value="HEAVY METAL TRANSPORTER"/>
    <property type="match status" value="1"/>
</dbReference>
<evidence type="ECO:0000256" key="7">
    <source>
        <dbReference type="ARBA" id="ARBA00022840"/>
    </source>
</evidence>
<evidence type="ECO:0000256" key="4">
    <source>
        <dbReference type="ARBA" id="ARBA00022475"/>
    </source>
</evidence>
<sequence length="479" mass="54243">MIDIKDIAFSYEDQQEMIKGIDLNIPSGEFVVLCGKSGCGKSTLLRLLNGLIPELYTGKLSGTGTVLNQDFLTKEFNQYVREIGTVFQNPKTQFFTSDVYSELAFAMENYGVPRSEMIERIKEMTQLFSLETFLDQSMFHLSGGQKQLIAFASASMLKHRLFLLDEPSSNLDEETIEKLKKYLAILKNMGMTIIVSEHRLYYLKDLADRYLLMEDGRFIGSYSSQEMHEKSAEAVKQLGLRALDQTSLVKKETVWENHGELNLVCDQLVFHYRKKAPAVTVPELTLSNAHVTGVIGHNGAGKSTFSKLLSGLIKPRAGRILLNQENMTTKNLIKQSFVVMQDVNLQLFFETVEKEICLNASDPEQIEQVIKMLHLKPLLFRHPQTLSGGEKQRVAIASALLSGKRIIIFDEPTSGLDLVHMEEVSKTIHWLKQKGILVLVISHDKEFISQTCQRILHFDQGQIIEDYFIEHTKISDGGK</sequence>
<evidence type="ECO:0000259" key="11">
    <source>
        <dbReference type="PROSITE" id="PS50893"/>
    </source>
</evidence>
<protein>
    <submittedName>
        <fullName evidence="12">Cobalt ABC transporter</fullName>
    </submittedName>
</protein>
<dbReference type="GO" id="GO:0016887">
    <property type="term" value="F:ATP hydrolysis activity"/>
    <property type="evidence" value="ECO:0007669"/>
    <property type="project" value="InterPro"/>
</dbReference>
<keyword evidence="3" id="KW-0813">Transport</keyword>
<dbReference type="OrthoDB" id="501320at2"/>
<dbReference type="InterPro" id="IPR017871">
    <property type="entry name" value="ABC_transporter-like_CS"/>
</dbReference>
<dbReference type="GO" id="GO:0043190">
    <property type="term" value="C:ATP-binding cassette (ABC) transporter complex"/>
    <property type="evidence" value="ECO:0007669"/>
    <property type="project" value="TreeGrafter"/>
</dbReference>
<evidence type="ECO:0000256" key="2">
    <source>
        <dbReference type="ARBA" id="ARBA00005417"/>
    </source>
</evidence>
<evidence type="ECO:0000256" key="9">
    <source>
        <dbReference type="ARBA" id="ARBA00023136"/>
    </source>
</evidence>
<dbReference type="PROSITE" id="PS00211">
    <property type="entry name" value="ABC_TRANSPORTER_1"/>
    <property type="match status" value="2"/>
</dbReference>